<evidence type="ECO:0000313" key="1">
    <source>
        <dbReference type="EMBL" id="KAJ3524349.1"/>
    </source>
</evidence>
<comment type="caution">
    <text evidence="1">The sequence shown here is derived from an EMBL/GenBank/DDBJ whole genome shotgun (WGS) entry which is preliminary data.</text>
</comment>
<keyword evidence="2" id="KW-1185">Reference proteome</keyword>
<organism evidence="1 2">
    <name type="scientific">Fusarium decemcellulare</name>
    <dbReference type="NCBI Taxonomy" id="57161"/>
    <lineage>
        <taxon>Eukaryota</taxon>
        <taxon>Fungi</taxon>
        <taxon>Dikarya</taxon>
        <taxon>Ascomycota</taxon>
        <taxon>Pezizomycotina</taxon>
        <taxon>Sordariomycetes</taxon>
        <taxon>Hypocreomycetidae</taxon>
        <taxon>Hypocreales</taxon>
        <taxon>Nectriaceae</taxon>
        <taxon>Fusarium</taxon>
        <taxon>Fusarium decemcellulare species complex</taxon>
    </lineage>
</organism>
<dbReference type="EMBL" id="JANRMS010002095">
    <property type="protein sequence ID" value="KAJ3524349.1"/>
    <property type="molecule type" value="Genomic_DNA"/>
</dbReference>
<gene>
    <name evidence="1" type="ORF">NM208_g12092</name>
</gene>
<dbReference type="Proteomes" id="UP001148629">
    <property type="component" value="Unassembled WGS sequence"/>
</dbReference>
<evidence type="ECO:0000313" key="2">
    <source>
        <dbReference type="Proteomes" id="UP001148629"/>
    </source>
</evidence>
<accession>A0ACC1RSR6</accession>
<protein>
    <submittedName>
        <fullName evidence="1">Uncharacterized protein</fullName>
    </submittedName>
</protein>
<reference evidence="1" key="1">
    <citation type="submission" date="2022-08" db="EMBL/GenBank/DDBJ databases">
        <title>Genome Sequence of Fusarium decemcellulare.</title>
        <authorList>
            <person name="Buettner E."/>
        </authorList>
    </citation>
    <scope>NUCLEOTIDE SEQUENCE</scope>
    <source>
        <strain evidence="1">Babe19</strain>
    </source>
</reference>
<sequence>MALSNIDLIQVVQYGLGLSLAYWVTIIFYNQFCQGINHIPGPSLWATTDLFRVWDAWGRRPDITLTALHAKYGKLVRIGPNTVSISDPTAIKVVYGIKNPFRKSDFFSVFRAIARGRELHSMVNITDDKFHARLRRSVSNAFAMSSLVLFEPLVDSTSTAFFKQIDQRFADRPDGAGVCDFGLWLQFYAFDVIGELTFSKRLGFLDSGVDVFNLISMIEKAMAYTSLKNPIRMWCSRVGLISSTSPFATFAREQMANKHKESGVAKYQDGPARKDFLDRFYEAHDKDPEFMNAERVLALTVGNVMGGSDTTAITLRAIFYFLLKNPAKLQKLMDEIEQMTRDGKFAGDNHLLQWSEVRNWPYLTAVIKEAMRCHPATGVPLERIVPAGGATICGTFIPEGTIVGCSGWLTQMHKPTYGEDVEVFRPERWLEGTEAEKTAMNNALLTFGAGTRSCIGKNITYLEVYKLVPALLKRYEISLADPDAEWTLWNAWLVKQSNFFVRFKTRNLEREI</sequence>
<proteinExistence type="predicted"/>
<name>A0ACC1RSR6_9HYPO</name>